<accession>A0ABM8R0C9</accession>
<dbReference type="Proteomes" id="UP000675880">
    <property type="component" value="Unassembled WGS sequence"/>
</dbReference>
<name>A0ABM8R0C9_9BACT</name>
<dbReference type="EMBL" id="CAJNBJ010000002">
    <property type="protein sequence ID" value="CAE6726311.1"/>
    <property type="molecule type" value="Genomic_DNA"/>
</dbReference>
<evidence type="ECO:0000256" key="1">
    <source>
        <dbReference type="SAM" id="MobiDB-lite"/>
    </source>
</evidence>
<protein>
    <submittedName>
        <fullName evidence="2">Uncharacterized protein</fullName>
    </submittedName>
</protein>
<organism evidence="2 3">
    <name type="scientific">Nitrospira defluvii</name>
    <dbReference type="NCBI Taxonomy" id="330214"/>
    <lineage>
        <taxon>Bacteria</taxon>
        <taxon>Pseudomonadati</taxon>
        <taxon>Nitrospirota</taxon>
        <taxon>Nitrospiria</taxon>
        <taxon>Nitrospirales</taxon>
        <taxon>Nitrospiraceae</taxon>
        <taxon>Nitrospira</taxon>
    </lineage>
</organism>
<gene>
    <name evidence="2" type="ORF">NSPZN2_100117</name>
</gene>
<sequence>MLAQRAASEGPRWTRAVGDQAGHLSRRDEVSKQAWPRRSGACTDIDPELRAALVSIYEEVMWLARRPNVSPSRARGWYTHIMADSVKLRLRNFTGRVSQQAVVTQGVDLRLEHYMRIQTTLTALVDRHRTAESPNAEEFICTVIDYERVHIVTAKENYDAMRARGDYLKAGIVLVPWADIPSKRRLELWRKMLRGRVANAAAYAEVSVE</sequence>
<evidence type="ECO:0000313" key="3">
    <source>
        <dbReference type="Proteomes" id="UP000675880"/>
    </source>
</evidence>
<feature type="region of interest" description="Disordered" evidence="1">
    <location>
        <begin position="1"/>
        <end position="39"/>
    </location>
</feature>
<comment type="caution">
    <text evidence="2">The sequence shown here is derived from an EMBL/GenBank/DDBJ whole genome shotgun (WGS) entry which is preliminary data.</text>
</comment>
<evidence type="ECO:0000313" key="2">
    <source>
        <dbReference type="EMBL" id="CAE6726311.1"/>
    </source>
</evidence>
<keyword evidence="3" id="KW-1185">Reference proteome</keyword>
<proteinExistence type="predicted"/>
<reference evidence="2 3" key="1">
    <citation type="submission" date="2021-02" db="EMBL/GenBank/DDBJ databases">
        <authorList>
            <person name="Han P."/>
        </authorList>
    </citation>
    <scope>NUCLEOTIDE SEQUENCE [LARGE SCALE GENOMIC DNA]</scope>
    <source>
        <strain evidence="2">Candidatus Nitrospira sp. ZN2</strain>
    </source>
</reference>